<dbReference type="GO" id="GO:0000160">
    <property type="term" value="P:phosphorelay signal transduction system"/>
    <property type="evidence" value="ECO:0007669"/>
    <property type="project" value="InterPro"/>
</dbReference>
<protein>
    <recommendedName>
        <fullName evidence="1">Stage 0 sporulation protein A homolog</fullName>
    </recommendedName>
</protein>
<organism evidence="5 6">
    <name type="scientific">Halanaerobacter jeridensis</name>
    <dbReference type="NCBI Taxonomy" id="706427"/>
    <lineage>
        <taxon>Bacteria</taxon>
        <taxon>Bacillati</taxon>
        <taxon>Bacillota</taxon>
        <taxon>Clostridia</taxon>
        <taxon>Halanaerobiales</taxon>
        <taxon>Halobacteroidaceae</taxon>
        <taxon>Halanaerobacter</taxon>
    </lineage>
</organism>
<dbReference type="InterPro" id="IPR025669">
    <property type="entry name" value="AAA_dom"/>
</dbReference>
<dbReference type="Pfam" id="PF13614">
    <property type="entry name" value="AAA_31"/>
    <property type="match status" value="1"/>
</dbReference>
<dbReference type="GO" id="GO:0005829">
    <property type="term" value="C:cytosol"/>
    <property type="evidence" value="ECO:0007669"/>
    <property type="project" value="TreeGrafter"/>
</dbReference>
<name>A0A938XT10_9FIRM</name>
<keyword evidence="3" id="KW-0597">Phosphoprotein</keyword>
<dbReference type="CDD" id="cd17536">
    <property type="entry name" value="REC_YesN-like"/>
    <property type="match status" value="1"/>
</dbReference>
<dbReference type="AlphaFoldDB" id="A0A938XT10"/>
<dbReference type="SUPFAM" id="SSF52172">
    <property type="entry name" value="CheY-like"/>
    <property type="match status" value="1"/>
</dbReference>
<dbReference type="GO" id="GO:0009898">
    <property type="term" value="C:cytoplasmic side of plasma membrane"/>
    <property type="evidence" value="ECO:0007669"/>
    <property type="project" value="TreeGrafter"/>
</dbReference>
<accession>A0A938XT10</accession>
<dbReference type="Proteomes" id="UP000774000">
    <property type="component" value="Unassembled WGS sequence"/>
</dbReference>
<dbReference type="SMART" id="SM00448">
    <property type="entry name" value="REC"/>
    <property type="match status" value="1"/>
</dbReference>
<reference evidence="5" key="1">
    <citation type="submission" date="2021-01" db="EMBL/GenBank/DDBJ databases">
        <title>Genomic Encyclopedia of Type Strains, Phase IV (KMG-IV): sequencing the most valuable type-strain genomes for metagenomic binning, comparative biology and taxonomic classification.</title>
        <authorList>
            <person name="Goeker M."/>
        </authorList>
    </citation>
    <scope>NUCLEOTIDE SEQUENCE</scope>
    <source>
        <strain evidence="5">DSM 23230</strain>
    </source>
</reference>
<dbReference type="GO" id="GO:0051782">
    <property type="term" value="P:negative regulation of cell division"/>
    <property type="evidence" value="ECO:0007669"/>
    <property type="project" value="TreeGrafter"/>
</dbReference>
<evidence type="ECO:0000313" key="5">
    <source>
        <dbReference type="EMBL" id="MBM7557191.1"/>
    </source>
</evidence>
<evidence type="ECO:0000259" key="4">
    <source>
        <dbReference type="PROSITE" id="PS50110"/>
    </source>
</evidence>
<dbReference type="InterPro" id="IPR011006">
    <property type="entry name" value="CheY-like_superfamily"/>
</dbReference>
<gene>
    <name evidence="5" type="ORF">JOC47_002046</name>
</gene>
<dbReference type="InterPro" id="IPR050625">
    <property type="entry name" value="ParA/MinD_ATPase"/>
</dbReference>
<evidence type="ECO:0000313" key="6">
    <source>
        <dbReference type="Proteomes" id="UP000774000"/>
    </source>
</evidence>
<dbReference type="SUPFAM" id="SSF52540">
    <property type="entry name" value="P-loop containing nucleoside triphosphate hydrolases"/>
    <property type="match status" value="1"/>
</dbReference>
<dbReference type="Gene3D" id="3.40.50.300">
    <property type="entry name" value="P-loop containing nucleotide triphosphate hydrolases"/>
    <property type="match status" value="1"/>
</dbReference>
<feature type="domain" description="Response regulatory" evidence="4">
    <location>
        <begin position="6"/>
        <end position="122"/>
    </location>
</feature>
<dbReference type="EMBL" id="JAFBDQ010000010">
    <property type="protein sequence ID" value="MBM7557191.1"/>
    <property type="molecule type" value="Genomic_DNA"/>
</dbReference>
<dbReference type="InterPro" id="IPR027417">
    <property type="entry name" value="P-loop_NTPase"/>
</dbReference>
<keyword evidence="6" id="KW-1185">Reference proteome</keyword>
<dbReference type="PANTHER" id="PTHR43384">
    <property type="entry name" value="SEPTUM SITE-DETERMINING PROTEIN MIND HOMOLOG, CHLOROPLASTIC-RELATED"/>
    <property type="match status" value="1"/>
</dbReference>
<evidence type="ECO:0000256" key="1">
    <source>
        <dbReference type="ARBA" id="ARBA00018672"/>
    </source>
</evidence>
<dbReference type="GO" id="GO:0016887">
    <property type="term" value="F:ATP hydrolysis activity"/>
    <property type="evidence" value="ECO:0007669"/>
    <property type="project" value="TreeGrafter"/>
</dbReference>
<dbReference type="PROSITE" id="PS50110">
    <property type="entry name" value="RESPONSE_REGULATORY"/>
    <property type="match status" value="1"/>
</dbReference>
<dbReference type="RefSeq" id="WP_204701948.1">
    <property type="nucleotide sequence ID" value="NZ_JAFBDQ010000010.1"/>
</dbReference>
<comment type="function">
    <text evidence="2">May play the central regulatory role in sporulation. It may be an element of the effector pathway responsible for the activation of sporulation genes in response to nutritional stress. Spo0A may act in concert with spo0H (a sigma factor) to control the expression of some genes that are critical to the sporulation process.</text>
</comment>
<dbReference type="Pfam" id="PF00072">
    <property type="entry name" value="Response_reg"/>
    <property type="match status" value="1"/>
</dbReference>
<comment type="caution">
    <text evidence="5">The sequence shown here is derived from an EMBL/GenBank/DDBJ whole genome shotgun (WGS) entry which is preliminary data.</text>
</comment>
<feature type="modified residue" description="4-aspartylphosphate" evidence="3">
    <location>
        <position position="57"/>
    </location>
</feature>
<dbReference type="Gene3D" id="3.40.50.2300">
    <property type="match status" value="1"/>
</dbReference>
<evidence type="ECO:0000256" key="2">
    <source>
        <dbReference type="ARBA" id="ARBA00024867"/>
    </source>
</evidence>
<dbReference type="InterPro" id="IPR001789">
    <property type="entry name" value="Sig_transdc_resp-reg_receiver"/>
</dbReference>
<evidence type="ECO:0000256" key="3">
    <source>
        <dbReference type="PROSITE-ProRule" id="PRU00169"/>
    </source>
</evidence>
<dbReference type="PANTHER" id="PTHR43384:SF13">
    <property type="entry name" value="SLR0110 PROTEIN"/>
    <property type="match status" value="1"/>
</dbReference>
<sequence length="400" mass="44712">MAEKIEVLLADDVAETRENVRKLIELEQNIVVIAEAVDGKDVIEKAKKLKPDIILMDINMPKIKGIKATEIINREVPESSIIMMSVQEEQNYLRKAMMVGAREYLIKPFSDDELINVIKQVYELDAKKEQSLLERQGRQEKVVSVFSSKGGVGKTLLATNLAVVLQQQKDLDVVLVDLDLQFGDADVLLDLSPKITIADAVKELASLTPDNIDDYLLSYDNGLHVLNSPLRPEEAEMIGGQEFEALIDILKEKFNYIIIDTPQSFSEPVLTALDNSDLILLIAMLDLSTIKNVKLSLEVMEELDYPKDSIKLILNRYSEKIGINIEDLEKTLGYDVDLKIPSHGEMTVNSINTGQPFVVSKPQSDLARQIIKLANLVTGDENNKAAGKEGWLDKITKLLK</sequence>
<dbReference type="GO" id="GO:0005524">
    <property type="term" value="F:ATP binding"/>
    <property type="evidence" value="ECO:0007669"/>
    <property type="project" value="TreeGrafter"/>
</dbReference>
<proteinExistence type="predicted"/>